<dbReference type="PRINTS" id="PR00095">
    <property type="entry name" value="ANTSNTHASEI"/>
</dbReference>
<dbReference type="PANTHER" id="PTHR11236">
    <property type="entry name" value="AMINOBENZOATE/ANTHRANILATE SYNTHASE"/>
    <property type="match status" value="1"/>
</dbReference>
<accession>A0A2A1K8A5</accession>
<dbReference type="Gene3D" id="3.60.120.10">
    <property type="entry name" value="Anthranilate synthase"/>
    <property type="match status" value="1"/>
</dbReference>
<dbReference type="InterPro" id="IPR005801">
    <property type="entry name" value="ADC_synthase"/>
</dbReference>
<dbReference type="InterPro" id="IPR015890">
    <property type="entry name" value="Chorismate_C"/>
</dbReference>
<feature type="domain" description="Chorismate-utilising enzyme C-terminal" evidence="1">
    <location>
        <begin position="117"/>
        <end position="374"/>
    </location>
</feature>
<dbReference type="PANTHER" id="PTHR11236:SF50">
    <property type="entry name" value="AMINODEOXYCHORISMATE SYNTHASE COMPONENT 1"/>
    <property type="match status" value="1"/>
</dbReference>
<sequence length="381" mass="43617">MNIAFNYRYYTTPDHFETIALNFDTYVSKKVAYTLNDIGAVVRFAQDEQSNGRYVALYLTYEAAKFFNQEMATHELDNNQVIALAYSFNPNMAKHPSNNLSQSYIPKHQFRFLESDAEMQDKIKQVQDAITDGETYQVNYTTRLVSDIHYPISDLYYYLTQTNNGGYTALLDVEEIKVASISPELFFQKGAFNNQENVVVSKPMKGTMPRSINKDEDLMNYEILKNSLKDRAENVMIVDLLRNDISRISKPGTIHVNKPFFIESYKTVYQMTSMVSGRLEAETSLTDILKALFPCGSITGAPKLNTMSYIKALEANPRYIYCGTIGLLCPDDKMIFNIPIRTLEYRNEKVHYGVGAGITIDSIPEKEVQEFRDKTKILEML</sequence>
<dbReference type="AlphaFoldDB" id="A0A2A1K8A5"/>
<dbReference type="Proteomes" id="UP000238153">
    <property type="component" value="Unassembled WGS sequence"/>
</dbReference>
<comment type="caution">
    <text evidence="3">The sequence shown here is derived from an EMBL/GenBank/DDBJ whole genome shotgun (WGS) entry which is preliminary data.</text>
</comment>
<evidence type="ECO:0000259" key="1">
    <source>
        <dbReference type="Pfam" id="PF00425"/>
    </source>
</evidence>
<protein>
    <submittedName>
        <fullName evidence="3">Anthranilate synthase component I family protein</fullName>
    </submittedName>
</protein>
<dbReference type="GO" id="GO:0000162">
    <property type="term" value="P:L-tryptophan biosynthetic process"/>
    <property type="evidence" value="ECO:0007669"/>
    <property type="project" value="TreeGrafter"/>
</dbReference>
<dbReference type="SUPFAM" id="SSF56322">
    <property type="entry name" value="ADC synthase"/>
    <property type="match status" value="1"/>
</dbReference>
<dbReference type="STRING" id="1283.ShL2_02032"/>
<dbReference type="GeneID" id="93781502"/>
<dbReference type="EMBL" id="PGWX01000248">
    <property type="protein sequence ID" value="PPJ75872.1"/>
    <property type="molecule type" value="Genomic_DNA"/>
</dbReference>
<evidence type="ECO:0000313" key="4">
    <source>
        <dbReference type="Proteomes" id="UP000238153"/>
    </source>
</evidence>
<name>A0A2A1K8A5_STAHA</name>
<organism evidence="3 4">
    <name type="scientific">Staphylococcus haemolyticus</name>
    <dbReference type="NCBI Taxonomy" id="1283"/>
    <lineage>
        <taxon>Bacteria</taxon>
        <taxon>Bacillati</taxon>
        <taxon>Bacillota</taxon>
        <taxon>Bacilli</taxon>
        <taxon>Bacillales</taxon>
        <taxon>Staphylococcaceae</taxon>
        <taxon>Staphylococcus</taxon>
    </lineage>
</organism>
<dbReference type="Pfam" id="PF00425">
    <property type="entry name" value="Chorismate_bind"/>
    <property type="match status" value="1"/>
</dbReference>
<reference evidence="2 5" key="2">
    <citation type="submission" date="2023-08" db="EMBL/GenBank/DDBJ databases">
        <title>Genomic surveillance of Staphylococcus haemolyticus neonatal outbreak in southern France.</title>
        <authorList>
            <person name="Magnan C."/>
            <person name="Morsli M."/>
            <person name="Thiery B."/>
            <person name="Salipante F."/>
            <person name="Attar J."/>
            <person name="Massimo D.M."/>
            <person name="Ory J."/>
            <person name="Pantel A."/>
            <person name="Lavigne J.-P."/>
        </authorList>
    </citation>
    <scope>NUCLEOTIDE SEQUENCE [LARGE SCALE GENOMIC DNA]</scope>
    <source>
        <strain evidence="2 5">NSH026</strain>
    </source>
</reference>
<gene>
    <name evidence="3" type="ORF">CV019_05175</name>
    <name evidence="2" type="ORF">RO950_03875</name>
</gene>
<evidence type="ECO:0000313" key="2">
    <source>
        <dbReference type="EMBL" id="MDT4286154.1"/>
    </source>
</evidence>
<reference evidence="3 4" key="1">
    <citation type="submission" date="2017-11" db="EMBL/GenBank/DDBJ databases">
        <authorList>
            <person name="Founou R.C."/>
            <person name="Founou L."/>
            <person name="Allam M."/>
            <person name="Ismail A."/>
            <person name="Essack S.Y."/>
        </authorList>
    </citation>
    <scope>NUCLEOTIDE SEQUENCE [LARGE SCALE GENOMIC DNA]</scope>
    <source>
        <strain evidence="3 4">G811N2B1</strain>
    </source>
</reference>
<dbReference type="KEGG" id="shh:ShL2_02032"/>
<dbReference type="EMBL" id="JAVSOO010000007">
    <property type="protein sequence ID" value="MDT4286154.1"/>
    <property type="molecule type" value="Genomic_DNA"/>
</dbReference>
<keyword evidence="5" id="KW-1185">Reference proteome</keyword>
<dbReference type="Proteomes" id="UP001269271">
    <property type="component" value="Unassembled WGS sequence"/>
</dbReference>
<dbReference type="GO" id="GO:0046820">
    <property type="term" value="F:4-amino-4-deoxychorismate synthase activity"/>
    <property type="evidence" value="ECO:0007669"/>
    <property type="project" value="TreeGrafter"/>
</dbReference>
<evidence type="ECO:0000313" key="3">
    <source>
        <dbReference type="EMBL" id="PPJ75872.1"/>
    </source>
</evidence>
<proteinExistence type="predicted"/>
<dbReference type="InterPro" id="IPR019999">
    <property type="entry name" value="Anth_synth_I-like"/>
</dbReference>
<dbReference type="RefSeq" id="WP_016930964.1">
    <property type="nucleotide sequence ID" value="NZ_BKAY01000008.1"/>
</dbReference>
<evidence type="ECO:0000313" key="5">
    <source>
        <dbReference type="Proteomes" id="UP001269271"/>
    </source>
</evidence>